<keyword evidence="6 8" id="KW-0482">Metalloprotease</keyword>
<evidence type="ECO:0000256" key="5">
    <source>
        <dbReference type="ARBA" id="ARBA00022833"/>
    </source>
</evidence>
<comment type="similarity">
    <text evidence="1 9">Belongs to the peptidase M8 family.</text>
</comment>
<keyword evidence="5 8" id="KW-0862">Zinc</keyword>
<dbReference type="Proteomes" id="UP000277204">
    <property type="component" value="Unassembled WGS sequence"/>
</dbReference>
<evidence type="ECO:0000313" key="10">
    <source>
        <dbReference type="EMBL" id="VDP19151.1"/>
    </source>
</evidence>
<evidence type="ECO:0000256" key="3">
    <source>
        <dbReference type="ARBA" id="ARBA00022723"/>
    </source>
</evidence>
<dbReference type="InterPro" id="IPR001577">
    <property type="entry name" value="Peptidase_M8"/>
</dbReference>
<dbReference type="Gene3D" id="3.90.132.10">
    <property type="entry name" value="Leishmanolysin , domain 2"/>
    <property type="match status" value="1"/>
</dbReference>
<keyword evidence="11" id="KW-1185">Reference proteome</keyword>
<evidence type="ECO:0000256" key="6">
    <source>
        <dbReference type="ARBA" id="ARBA00023049"/>
    </source>
</evidence>
<dbReference type="EC" id="3.4.24.-" evidence="9"/>
<organism evidence="10 11">
    <name type="scientific">Schistosoma margrebowiei</name>
    <dbReference type="NCBI Taxonomy" id="48269"/>
    <lineage>
        <taxon>Eukaryota</taxon>
        <taxon>Metazoa</taxon>
        <taxon>Spiralia</taxon>
        <taxon>Lophotrochozoa</taxon>
        <taxon>Platyhelminthes</taxon>
        <taxon>Trematoda</taxon>
        <taxon>Digenea</taxon>
        <taxon>Strigeidida</taxon>
        <taxon>Schistosomatoidea</taxon>
        <taxon>Schistosomatidae</taxon>
        <taxon>Schistosoma</taxon>
    </lineage>
</organism>
<dbReference type="STRING" id="48269.A0A183MIA9"/>
<reference evidence="10 11" key="1">
    <citation type="submission" date="2018-11" db="EMBL/GenBank/DDBJ databases">
        <authorList>
            <consortium name="Pathogen Informatics"/>
        </authorList>
    </citation>
    <scope>NUCLEOTIDE SEQUENCE [LARGE SCALE GENOMIC DNA]</scope>
    <source>
        <strain evidence="10 11">Zambia</strain>
    </source>
</reference>
<evidence type="ECO:0000256" key="2">
    <source>
        <dbReference type="ARBA" id="ARBA00022670"/>
    </source>
</evidence>
<dbReference type="GO" id="GO:0007155">
    <property type="term" value="P:cell adhesion"/>
    <property type="evidence" value="ECO:0007669"/>
    <property type="project" value="InterPro"/>
</dbReference>
<protein>
    <recommendedName>
        <fullName evidence="7 9">Leishmanolysin-like peptidase</fullName>
        <ecNumber evidence="9">3.4.24.-</ecNumber>
    </recommendedName>
</protein>
<dbReference type="FunFam" id="3.90.132.10:FF:000001">
    <property type="entry name" value="leishmanolysin-like peptidase isoform X2"/>
    <property type="match status" value="1"/>
</dbReference>
<keyword evidence="2 9" id="KW-0645">Protease</keyword>
<dbReference type="Gene3D" id="2.10.55.10">
    <property type="entry name" value="Leishmanolysin domain 3"/>
    <property type="match status" value="1"/>
</dbReference>
<evidence type="ECO:0000256" key="9">
    <source>
        <dbReference type="RuleBase" id="RU366077"/>
    </source>
</evidence>
<comment type="cofactor">
    <cofactor evidence="8 9">
        <name>Zn(2+)</name>
        <dbReference type="ChEBI" id="CHEBI:29105"/>
    </cofactor>
    <text evidence="8 9">Binds 1 zinc ion per subunit.</text>
</comment>
<accession>A0A183MIA9</accession>
<evidence type="ECO:0000256" key="7">
    <source>
        <dbReference type="ARBA" id="ARBA00039717"/>
    </source>
</evidence>
<dbReference type="GO" id="GO:0005737">
    <property type="term" value="C:cytoplasm"/>
    <property type="evidence" value="ECO:0007669"/>
    <property type="project" value="TreeGrafter"/>
</dbReference>
<dbReference type="GO" id="GO:0006508">
    <property type="term" value="P:proteolysis"/>
    <property type="evidence" value="ECO:0007669"/>
    <property type="project" value="UniProtKB-KW"/>
</dbReference>
<keyword evidence="3 8" id="KW-0479">Metal-binding</keyword>
<dbReference type="PANTHER" id="PTHR10942">
    <property type="entry name" value="LEISHMANOLYSIN-LIKE PEPTIDASE"/>
    <property type="match status" value="1"/>
</dbReference>
<evidence type="ECO:0000256" key="4">
    <source>
        <dbReference type="ARBA" id="ARBA00022801"/>
    </source>
</evidence>
<feature type="binding site" evidence="8">
    <location>
        <position position="138"/>
    </location>
    <ligand>
        <name>Zn(2+)</name>
        <dbReference type="ChEBI" id="CHEBI:29105"/>
        <note>catalytic</note>
    </ligand>
</feature>
<dbReference type="GO" id="GO:0004222">
    <property type="term" value="F:metalloendopeptidase activity"/>
    <property type="evidence" value="ECO:0007669"/>
    <property type="project" value="UniProtKB-UniRule"/>
</dbReference>
<proteinExistence type="inferred from homology"/>
<dbReference type="Pfam" id="PF01457">
    <property type="entry name" value="Peptidase_M8"/>
    <property type="match status" value="1"/>
</dbReference>
<dbReference type="SUPFAM" id="SSF55486">
    <property type="entry name" value="Metalloproteases ('zincins'), catalytic domain"/>
    <property type="match status" value="1"/>
</dbReference>
<dbReference type="EMBL" id="UZAI01016998">
    <property type="protein sequence ID" value="VDP19151.1"/>
    <property type="molecule type" value="Genomic_DNA"/>
</dbReference>
<dbReference type="PANTHER" id="PTHR10942:SF0">
    <property type="entry name" value="LEISHMANOLYSIN-LIKE PEPTIDASE"/>
    <property type="match status" value="1"/>
</dbReference>
<dbReference type="PRINTS" id="PR00782">
    <property type="entry name" value="LSHMANOLYSIN"/>
</dbReference>
<sequence length="409" mass="47503">MKAPRPNDHAAQRTKHYQKISSNNRYLNYKQRWIVASSEIRDARFVLFGTRQLDVPASQSRCSLWDSNSVPFASSAMANNTVKKITRTWRSTAGWFTKDFYAFVTPKILNAARKHFNCEQLDGADLENQYQTGLIGSHWERRTYSSEIMAAIIDVDYSVSRVTLSFFEDSGWYIVDYSKAMKWEYGRQLGCDFSMKSCFDYAEIRRQHHRKIIPFCDTVNEARCRDAFSYGRCIIVRYGTPVSKEDRFFLKAPFDTEYPPEYFGGNDPFTDYCPTMAYVKGLGSDYSATSFCTHQENEKLSRIGVNLYYQTYGSNGICVEHRGVWNYTRKHEYTLGTFLKGSCHKYKCYNDGTLGLYFKDSTVNCTRKDEPVRFDVSDGESRLNGKILCPNVNRFCRVRLLCICIKYKK</sequence>
<dbReference type="GO" id="GO:0016020">
    <property type="term" value="C:membrane"/>
    <property type="evidence" value="ECO:0007669"/>
    <property type="project" value="InterPro"/>
</dbReference>
<keyword evidence="4 9" id="KW-0378">Hydrolase</keyword>
<evidence type="ECO:0000256" key="8">
    <source>
        <dbReference type="PIRSR" id="PIRSR601577-2"/>
    </source>
</evidence>
<name>A0A183MIA9_9TREM</name>
<dbReference type="GO" id="GO:0046872">
    <property type="term" value="F:metal ion binding"/>
    <property type="evidence" value="ECO:0007669"/>
    <property type="project" value="UniProtKB-KW"/>
</dbReference>
<evidence type="ECO:0000313" key="11">
    <source>
        <dbReference type="Proteomes" id="UP000277204"/>
    </source>
</evidence>
<gene>
    <name evidence="10" type="ORF">SMRZ_LOCUS15784</name>
</gene>
<dbReference type="AlphaFoldDB" id="A0A183MIA9"/>
<evidence type="ECO:0000256" key="1">
    <source>
        <dbReference type="ARBA" id="ARBA00005860"/>
    </source>
</evidence>